<reference evidence="4" key="1">
    <citation type="submission" date="2021-01" db="EMBL/GenBank/DDBJ databases">
        <title>Whole genome shotgun sequence of Planobispora rosea NBRC 15558.</title>
        <authorList>
            <person name="Komaki H."/>
            <person name="Tamura T."/>
        </authorList>
    </citation>
    <scope>NUCLEOTIDE SEQUENCE</scope>
    <source>
        <strain evidence="4">NBRC 15558</strain>
    </source>
</reference>
<dbReference type="Proteomes" id="UP000655044">
    <property type="component" value="Unassembled WGS sequence"/>
</dbReference>
<proteinExistence type="predicted"/>
<evidence type="ECO:0000313" key="5">
    <source>
        <dbReference type="Proteomes" id="UP000655044"/>
    </source>
</evidence>
<sequence length="225" mass="22573">MRHRLFVVLLILAAAVAVPGTACACSCAELTPTEQVGTATAAFTGTVVSARRAPGGSSGPPPPVVYRFRADQVYKGAPAAEFEVVSNADGAACGYAFTIGSRYLVLASDKVSNLVGGDPGVALTTSLCAGNRPVLPGDRPLRREDVSGDDEALSGELLSALGTATPPPASQDSPVVTPAASPVAGAPGGTGTEIPWVPIGVTVGIAAAVLTGWRLLGRRRARDGG</sequence>
<feature type="compositionally biased region" description="Low complexity" evidence="1">
    <location>
        <begin position="173"/>
        <end position="185"/>
    </location>
</feature>
<dbReference type="Gene3D" id="2.40.50.120">
    <property type="match status" value="1"/>
</dbReference>
<feature type="transmembrane region" description="Helical" evidence="2">
    <location>
        <begin position="196"/>
        <end position="216"/>
    </location>
</feature>
<evidence type="ECO:0000256" key="2">
    <source>
        <dbReference type="SAM" id="Phobius"/>
    </source>
</evidence>
<name>A0A8J3S0U3_PLARO</name>
<organism evidence="4 5">
    <name type="scientific">Planobispora rosea</name>
    <dbReference type="NCBI Taxonomy" id="35762"/>
    <lineage>
        <taxon>Bacteria</taxon>
        <taxon>Bacillati</taxon>
        <taxon>Actinomycetota</taxon>
        <taxon>Actinomycetes</taxon>
        <taxon>Streptosporangiales</taxon>
        <taxon>Streptosporangiaceae</taxon>
        <taxon>Planobispora</taxon>
    </lineage>
</organism>
<keyword evidence="2" id="KW-0472">Membrane</keyword>
<keyword evidence="2" id="KW-1133">Transmembrane helix</keyword>
<evidence type="ECO:0008006" key="6">
    <source>
        <dbReference type="Google" id="ProtNLM"/>
    </source>
</evidence>
<dbReference type="EMBL" id="BOOI01000035">
    <property type="protein sequence ID" value="GIH85477.1"/>
    <property type="molecule type" value="Genomic_DNA"/>
</dbReference>
<evidence type="ECO:0000313" key="4">
    <source>
        <dbReference type="EMBL" id="GIH85477.1"/>
    </source>
</evidence>
<protein>
    <recommendedName>
        <fullName evidence="6">Tissue inhibitor of metalloproteinase</fullName>
    </recommendedName>
</protein>
<dbReference type="SUPFAM" id="SSF50242">
    <property type="entry name" value="TIMP-like"/>
    <property type="match status" value="1"/>
</dbReference>
<feature type="signal peptide" evidence="3">
    <location>
        <begin position="1"/>
        <end position="24"/>
    </location>
</feature>
<dbReference type="PROSITE" id="PS51257">
    <property type="entry name" value="PROKAR_LIPOPROTEIN"/>
    <property type="match status" value="1"/>
</dbReference>
<dbReference type="InterPro" id="IPR008993">
    <property type="entry name" value="TIMP-like_OB-fold"/>
</dbReference>
<feature type="chain" id="PRO_5035246380" description="Tissue inhibitor of metalloproteinase" evidence="3">
    <location>
        <begin position="25"/>
        <end position="225"/>
    </location>
</feature>
<evidence type="ECO:0000256" key="1">
    <source>
        <dbReference type="SAM" id="MobiDB-lite"/>
    </source>
</evidence>
<dbReference type="AlphaFoldDB" id="A0A8J3S0U3"/>
<feature type="region of interest" description="Disordered" evidence="1">
    <location>
        <begin position="160"/>
        <end position="191"/>
    </location>
</feature>
<evidence type="ECO:0000256" key="3">
    <source>
        <dbReference type="SAM" id="SignalP"/>
    </source>
</evidence>
<keyword evidence="5" id="KW-1185">Reference proteome</keyword>
<dbReference type="RefSeq" id="WP_189242408.1">
    <property type="nucleotide sequence ID" value="NZ_BMQP01000014.1"/>
</dbReference>
<accession>A0A8J3S0U3</accession>
<comment type="caution">
    <text evidence="4">The sequence shown here is derived from an EMBL/GenBank/DDBJ whole genome shotgun (WGS) entry which is preliminary data.</text>
</comment>
<keyword evidence="2" id="KW-0812">Transmembrane</keyword>
<gene>
    <name evidence="4" type="ORF">Pro02_38850</name>
</gene>
<keyword evidence="3" id="KW-0732">Signal</keyword>